<dbReference type="PANTHER" id="PTHR10746:SF6">
    <property type="entry name" value="LARGE RIBOSOMAL SUBUNIT PROTEIN UL4M"/>
    <property type="match status" value="1"/>
</dbReference>
<feature type="region of interest" description="Disordered" evidence="6">
    <location>
        <begin position="43"/>
        <end position="69"/>
    </location>
</feature>
<dbReference type="RefSeq" id="WP_311365366.1">
    <property type="nucleotide sequence ID" value="NZ_JAVRIC010000016.1"/>
</dbReference>
<dbReference type="HAMAP" id="MF_01328_B">
    <property type="entry name" value="Ribosomal_uL4_B"/>
    <property type="match status" value="1"/>
</dbReference>
<keyword evidence="3 5" id="KW-0687">Ribonucleoprotein</keyword>
<proteinExistence type="inferred from homology"/>
<evidence type="ECO:0000256" key="3">
    <source>
        <dbReference type="ARBA" id="ARBA00023274"/>
    </source>
</evidence>
<organism evidence="7 8">
    <name type="scientific">Banduia mediterranea</name>
    <dbReference type="NCBI Taxonomy" id="3075609"/>
    <lineage>
        <taxon>Bacteria</taxon>
        <taxon>Pseudomonadati</taxon>
        <taxon>Pseudomonadota</taxon>
        <taxon>Gammaproteobacteria</taxon>
        <taxon>Nevskiales</taxon>
        <taxon>Algiphilaceae</taxon>
        <taxon>Banduia</taxon>
    </lineage>
</organism>
<reference evidence="7 8" key="1">
    <citation type="submission" date="2023-09" db="EMBL/GenBank/DDBJ databases">
        <authorList>
            <person name="Rey-Velasco X."/>
        </authorList>
    </citation>
    <scope>NUCLEOTIDE SEQUENCE [LARGE SCALE GENOMIC DNA]</scope>
    <source>
        <strain evidence="7 8">W345</strain>
    </source>
</reference>
<dbReference type="NCBIfam" id="TIGR03953">
    <property type="entry name" value="rplD_bact"/>
    <property type="match status" value="1"/>
</dbReference>
<dbReference type="Gene3D" id="3.40.1370.10">
    <property type="match status" value="1"/>
</dbReference>
<evidence type="ECO:0000313" key="7">
    <source>
        <dbReference type="EMBL" id="MDT0497974.1"/>
    </source>
</evidence>
<dbReference type="InterPro" id="IPR002136">
    <property type="entry name" value="Ribosomal_uL4"/>
</dbReference>
<keyword evidence="5" id="KW-0694">RNA-binding</keyword>
<evidence type="ECO:0000313" key="8">
    <source>
        <dbReference type="Proteomes" id="UP001254608"/>
    </source>
</evidence>
<dbReference type="EMBL" id="JAVRIC010000016">
    <property type="protein sequence ID" value="MDT0497974.1"/>
    <property type="molecule type" value="Genomic_DNA"/>
</dbReference>
<dbReference type="Pfam" id="PF00573">
    <property type="entry name" value="Ribosomal_L4"/>
    <property type="match status" value="1"/>
</dbReference>
<gene>
    <name evidence="5 7" type="primary">rplD</name>
    <name evidence="7" type="ORF">RM530_11455</name>
</gene>
<name>A0ABU2WJC9_9GAMM</name>
<feature type="compositionally biased region" description="Basic residues" evidence="6">
    <location>
        <begin position="55"/>
        <end position="66"/>
    </location>
</feature>
<protein>
    <recommendedName>
        <fullName evidence="4 5">Large ribosomal subunit protein uL4</fullName>
    </recommendedName>
</protein>
<keyword evidence="8" id="KW-1185">Reference proteome</keyword>
<comment type="subunit">
    <text evidence="5">Part of the 50S ribosomal subunit.</text>
</comment>
<comment type="caution">
    <text evidence="7">The sequence shown here is derived from an EMBL/GenBank/DDBJ whole genome shotgun (WGS) entry which is preliminary data.</text>
</comment>
<dbReference type="InterPro" id="IPR013005">
    <property type="entry name" value="Ribosomal_uL4-like"/>
</dbReference>
<accession>A0ABU2WJC9</accession>
<sequence>MDIQLHNSQNTLAVSDAVFGVDFNEALVHQVVTAYLAGGRAGTKKQKTRAEVRGGGRKPWKQKGTGRARAGTIRSPLWRTGGVTFAARPRSFEQKVNRKMYRGAIRSIVAELNRSGVLMVADAFTVDEPKTKSLIAKLNELGTQNLLIVTESVDANLVLSARNLPHVDVSDVEAINPVALLSFDKVLMTEGAIKKLESWLS</sequence>
<dbReference type="InterPro" id="IPR023574">
    <property type="entry name" value="Ribosomal_uL4_dom_sf"/>
</dbReference>
<comment type="function">
    <text evidence="5">Forms part of the polypeptide exit tunnel.</text>
</comment>
<dbReference type="SUPFAM" id="SSF52166">
    <property type="entry name" value="Ribosomal protein L4"/>
    <property type="match status" value="1"/>
</dbReference>
<comment type="similarity">
    <text evidence="1 5">Belongs to the universal ribosomal protein uL4 family.</text>
</comment>
<evidence type="ECO:0000256" key="1">
    <source>
        <dbReference type="ARBA" id="ARBA00010528"/>
    </source>
</evidence>
<dbReference type="PANTHER" id="PTHR10746">
    <property type="entry name" value="50S RIBOSOMAL PROTEIN L4"/>
    <property type="match status" value="1"/>
</dbReference>
<keyword evidence="2 5" id="KW-0689">Ribosomal protein</keyword>
<evidence type="ECO:0000256" key="2">
    <source>
        <dbReference type="ARBA" id="ARBA00022980"/>
    </source>
</evidence>
<dbReference type="GO" id="GO:0005840">
    <property type="term" value="C:ribosome"/>
    <property type="evidence" value="ECO:0007669"/>
    <property type="project" value="UniProtKB-KW"/>
</dbReference>
<evidence type="ECO:0000256" key="5">
    <source>
        <dbReference type="HAMAP-Rule" id="MF_01328"/>
    </source>
</evidence>
<keyword evidence="5" id="KW-0699">rRNA-binding</keyword>
<evidence type="ECO:0000256" key="6">
    <source>
        <dbReference type="SAM" id="MobiDB-lite"/>
    </source>
</evidence>
<dbReference type="Proteomes" id="UP001254608">
    <property type="component" value="Unassembled WGS sequence"/>
</dbReference>
<evidence type="ECO:0000256" key="4">
    <source>
        <dbReference type="ARBA" id="ARBA00035244"/>
    </source>
</evidence>
<comment type="function">
    <text evidence="5">One of the primary rRNA binding proteins, this protein initially binds near the 5'-end of the 23S rRNA. It is important during the early stages of 50S assembly. It makes multiple contacts with different domains of the 23S rRNA in the assembled 50S subunit and ribosome.</text>
</comment>